<sequence length="330" mass="35397" precursor="true">MMRFVVLILLLSAAVPTVASAQQDVSGLLNRMARLERELADLQRSVYAGGQPPASVTANQTTQLSQPDGVGGSPLARIEIRLQQIEADLRRVTGRVEELGYQVQNVSDRMDRMQTDTDIRFRELSGDAGAASGQQDATGQTGPRTEATPPATTGGSTTGPTTGAKPQDLGTLTGNDLSTLKATTPPPSDTAATQTALLPADASVEDQYKAAFDHLVKHDLPTAEAAFKAFLEAHPDDPLAGNAQYWLGETYYARERYEEAAVAFLGGYQSYPKSPKAADNLLKLGMALARIDRKEEACTTFAKLNEDFPKAPTNIKRRMINETKALNCGG</sequence>
<keyword evidence="1" id="KW-0574">Periplasm</keyword>
<keyword evidence="1" id="KW-0175">Coiled coil</keyword>
<dbReference type="InterPro" id="IPR019734">
    <property type="entry name" value="TPR_rpt"/>
</dbReference>
<gene>
    <name evidence="1" type="primary">cpoB</name>
    <name evidence="3" type="ORF">SAMN05660686_00703</name>
</gene>
<keyword evidence="4" id="KW-1185">Reference proteome</keyword>
<dbReference type="HAMAP" id="MF_02066">
    <property type="entry name" value="CpoB"/>
    <property type="match status" value="1"/>
</dbReference>
<feature type="region of interest" description="Disordered" evidence="2">
    <location>
        <begin position="126"/>
        <end position="192"/>
    </location>
</feature>
<dbReference type="InterPro" id="IPR034706">
    <property type="entry name" value="CpoB"/>
</dbReference>
<evidence type="ECO:0000313" key="4">
    <source>
        <dbReference type="Proteomes" id="UP000198615"/>
    </source>
</evidence>
<dbReference type="NCBIfam" id="TIGR02795">
    <property type="entry name" value="tol_pal_ybgF"/>
    <property type="match status" value="1"/>
</dbReference>
<comment type="similarity">
    <text evidence="1">Belongs to the CpoB family.</text>
</comment>
<dbReference type="Proteomes" id="UP000198615">
    <property type="component" value="Unassembled WGS sequence"/>
</dbReference>
<dbReference type="RefSeq" id="WP_051244420.1">
    <property type="nucleotide sequence ID" value="NZ_FNBW01000002.1"/>
</dbReference>
<dbReference type="Pfam" id="PF13174">
    <property type="entry name" value="TPR_6"/>
    <property type="match status" value="1"/>
</dbReference>
<dbReference type="GO" id="GO:0043093">
    <property type="term" value="P:FtsZ-dependent cytokinesis"/>
    <property type="evidence" value="ECO:0007669"/>
    <property type="project" value="UniProtKB-UniRule"/>
</dbReference>
<feature type="compositionally biased region" description="Polar residues" evidence="2">
    <location>
        <begin position="170"/>
        <end position="181"/>
    </location>
</feature>
<keyword evidence="1" id="KW-0131">Cell cycle</keyword>
<accession>A0A8G2BEQ6</accession>
<dbReference type="Gene3D" id="1.25.40.10">
    <property type="entry name" value="Tetratricopeptide repeat domain"/>
    <property type="match status" value="1"/>
</dbReference>
<feature type="region of interest" description="Disordered" evidence="2">
    <location>
        <begin position="51"/>
        <end position="70"/>
    </location>
</feature>
<name>A0A8G2BEQ6_9PROT</name>
<dbReference type="InterPro" id="IPR014162">
    <property type="entry name" value="CpoB_C"/>
</dbReference>
<feature type="compositionally biased region" description="Low complexity" evidence="2">
    <location>
        <begin position="126"/>
        <end position="166"/>
    </location>
</feature>
<keyword evidence="1" id="KW-0132">Cell division</keyword>
<proteinExistence type="inferred from homology"/>
<evidence type="ECO:0000256" key="1">
    <source>
        <dbReference type="HAMAP-Rule" id="MF_02066"/>
    </source>
</evidence>
<evidence type="ECO:0000256" key="2">
    <source>
        <dbReference type="SAM" id="MobiDB-lite"/>
    </source>
</evidence>
<dbReference type="Pfam" id="PF13432">
    <property type="entry name" value="TPR_16"/>
    <property type="match status" value="1"/>
</dbReference>
<feature type="compositionally biased region" description="Polar residues" evidence="2">
    <location>
        <begin position="54"/>
        <end position="66"/>
    </location>
</feature>
<dbReference type="InterPro" id="IPR011990">
    <property type="entry name" value="TPR-like_helical_dom_sf"/>
</dbReference>
<dbReference type="AlphaFoldDB" id="A0A8G2BEQ6"/>
<reference evidence="3 4" key="1">
    <citation type="submission" date="2016-10" db="EMBL/GenBank/DDBJ databases">
        <authorList>
            <person name="Varghese N."/>
            <person name="Submissions S."/>
        </authorList>
    </citation>
    <scope>NUCLEOTIDE SEQUENCE [LARGE SCALE GENOMIC DNA]</scope>
    <source>
        <strain evidence="3 4">DSM 18839</strain>
    </source>
</reference>
<dbReference type="SUPFAM" id="SSF48452">
    <property type="entry name" value="TPR-like"/>
    <property type="match status" value="1"/>
</dbReference>
<comment type="caution">
    <text evidence="3">The sequence shown here is derived from an EMBL/GenBank/DDBJ whole genome shotgun (WGS) entry which is preliminary data.</text>
</comment>
<protein>
    <recommendedName>
        <fullName evidence="1">Cell division coordinator CpoB</fullName>
    </recommendedName>
</protein>
<evidence type="ECO:0000313" key="3">
    <source>
        <dbReference type="EMBL" id="SDF24135.1"/>
    </source>
</evidence>
<feature type="chain" id="PRO_5035027023" description="Cell division coordinator CpoB" evidence="1">
    <location>
        <begin position="22"/>
        <end position="330"/>
    </location>
</feature>
<comment type="function">
    <text evidence="1">Mediates coordination of peptidoglycan synthesis and outer membrane constriction during cell division.</text>
</comment>
<feature type="coiled-coil region" evidence="1">
    <location>
        <begin position="18"/>
        <end position="45"/>
    </location>
</feature>
<dbReference type="EMBL" id="FNBW01000002">
    <property type="protein sequence ID" value="SDF24135.1"/>
    <property type="molecule type" value="Genomic_DNA"/>
</dbReference>
<organism evidence="3 4">
    <name type="scientific">Thalassobaculum litoreum DSM 18839</name>
    <dbReference type="NCBI Taxonomy" id="1123362"/>
    <lineage>
        <taxon>Bacteria</taxon>
        <taxon>Pseudomonadati</taxon>
        <taxon>Pseudomonadota</taxon>
        <taxon>Alphaproteobacteria</taxon>
        <taxon>Rhodospirillales</taxon>
        <taxon>Thalassobaculaceae</taxon>
        <taxon>Thalassobaculum</taxon>
    </lineage>
</organism>
<dbReference type="GO" id="GO:0030288">
    <property type="term" value="C:outer membrane-bounded periplasmic space"/>
    <property type="evidence" value="ECO:0007669"/>
    <property type="project" value="UniProtKB-UniRule"/>
</dbReference>
<keyword evidence="1" id="KW-0732">Signal</keyword>
<comment type="subcellular location">
    <subcellularLocation>
        <location evidence="1">Periplasm</location>
    </subcellularLocation>
</comment>
<feature type="signal peptide" evidence="1">
    <location>
        <begin position="1"/>
        <end position="21"/>
    </location>
</feature>